<dbReference type="Gene3D" id="3.40.50.360">
    <property type="match status" value="1"/>
</dbReference>
<name>A0A1W1VGJ0_9FIRM</name>
<proteinExistence type="predicted"/>
<dbReference type="OrthoDB" id="9790975at2"/>
<dbReference type="GO" id="GO:0016491">
    <property type="term" value="F:oxidoreductase activity"/>
    <property type="evidence" value="ECO:0007669"/>
    <property type="project" value="InterPro"/>
</dbReference>
<evidence type="ECO:0000256" key="1">
    <source>
        <dbReference type="ARBA" id="ARBA00022630"/>
    </source>
</evidence>
<gene>
    <name evidence="4" type="ORF">SAMN00808754_0643</name>
</gene>
<dbReference type="PANTHER" id="PTHR43278">
    <property type="entry name" value="NAD(P)H-DEPENDENT FMN-CONTAINING OXIDOREDUCTASE YWQN-RELATED"/>
    <property type="match status" value="1"/>
</dbReference>
<organism evidence="4 5">
    <name type="scientific">Thermanaeromonas toyohensis ToBE</name>
    <dbReference type="NCBI Taxonomy" id="698762"/>
    <lineage>
        <taxon>Bacteria</taxon>
        <taxon>Bacillati</taxon>
        <taxon>Bacillota</taxon>
        <taxon>Clostridia</taxon>
        <taxon>Neomoorellales</taxon>
        <taxon>Neomoorellaceae</taxon>
        <taxon>Thermanaeromonas</taxon>
    </lineage>
</organism>
<dbReference type="RefSeq" id="WP_084663976.1">
    <property type="nucleotide sequence ID" value="NZ_LT838272.1"/>
</dbReference>
<sequence>MALILGFSGSPIPDSNLDFIIQEILKASGQEAEFIKLSRYNLRPCLGCLQCASTNECIQADGMNELLKKIRAARAIVVGGFPTFFSLNALTKTFLERWYPLKHRVMLTRGKLGVVVAGGFRDSARVEEYLTSFFKWYHIEVIGSLRVPGNAPCLSCGFGEECTYSNVPLFYGSDKIKPEMFCTARENLGLMEKARSLGRELGKRTGNGLYQLGTNQ</sequence>
<evidence type="ECO:0000256" key="2">
    <source>
        <dbReference type="ARBA" id="ARBA00022643"/>
    </source>
</evidence>
<keyword evidence="1" id="KW-0285">Flavoprotein</keyword>
<dbReference type="InterPro" id="IPR005025">
    <property type="entry name" value="FMN_Rdtase-like_dom"/>
</dbReference>
<evidence type="ECO:0000259" key="3">
    <source>
        <dbReference type="Pfam" id="PF03358"/>
    </source>
</evidence>
<dbReference type="Pfam" id="PF03358">
    <property type="entry name" value="FMN_red"/>
    <property type="match status" value="1"/>
</dbReference>
<reference evidence="4 5" key="1">
    <citation type="submission" date="2017-04" db="EMBL/GenBank/DDBJ databases">
        <authorList>
            <person name="Afonso C.L."/>
            <person name="Miller P.J."/>
            <person name="Scott M.A."/>
            <person name="Spackman E."/>
            <person name="Goraichik I."/>
            <person name="Dimitrov K.M."/>
            <person name="Suarez D.L."/>
            <person name="Swayne D.E."/>
        </authorList>
    </citation>
    <scope>NUCLEOTIDE SEQUENCE [LARGE SCALE GENOMIC DNA]</scope>
    <source>
        <strain evidence="4 5">ToBE</strain>
    </source>
</reference>
<dbReference type="EMBL" id="LT838272">
    <property type="protein sequence ID" value="SMB92482.1"/>
    <property type="molecule type" value="Genomic_DNA"/>
</dbReference>
<dbReference type="PANTHER" id="PTHR43278:SF2">
    <property type="entry name" value="IRON-SULFUR FLAVOPROTEIN"/>
    <property type="match status" value="1"/>
</dbReference>
<evidence type="ECO:0000313" key="5">
    <source>
        <dbReference type="Proteomes" id="UP000192569"/>
    </source>
</evidence>
<keyword evidence="2" id="KW-0288">FMN</keyword>
<dbReference type="SUPFAM" id="SSF52218">
    <property type="entry name" value="Flavoproteins"/>
    <property type="match status" value="1"/>
</dbReference>
<dbReference type="InterPro" id="IPR029039">
    <property type="entry name" value="Flavoprotein-like_sf"/>
</dbReference>
<accession>A0A1W1VGJ0</accession>
<dbReference type="Proteomes" id="UP000192569">
    <property type="component" value="Chromosome I"/>
</dbReference>
<evidence type="ECO:0000313" key="4">
    <source>
        <dbReference type="EMBL" id="SMB92482.1"/>
    </source>
</evidence>
<dbReference type="InterPro" id="IPR051796">
    <property type="entry name" value="ISF_SsuE-like"/>
</dbReference>
<dbReference type="AlphaFoldDB" id="A0A1W1VGJ0"/>
<protein>
    <submittedName>
        <fullName evidence="4">NADPH-dependent FMN reductase</fullName>
    </submittedName>
</protein>
<dbReference type="STRING" id="698762.SAMN00808754_0643"/>
<feature type="domain" description="NADPH-dependent FMN reductase-like" evidence="3">
    <location>
        <begin position="4"/>
        <end position="144"/>
    </location>
</feature>
<keyword evidence="5" id="KW-1185">Reference proteome</keyword>